<evidence type="ECO:0000313" key="4">
    <source>
        <dbReference type="EMBL" id="GFJ88461.1"/>
    </source>
</evidence>
<proteinExistence type="predicted"/>
<evidence type="ECO:0000256" key="1">
    <source>
        <dbReference type="SAM" id="MobiDB-lite"/>
    </source>
</evidence>
<dbReference type="GO" id="GO:0008236">
    <property type="term" value="F:serine-type peptidase activity"/>
    <property type="evidence" value="ECO:0007669"/>
    <property type="project" value="InterPro"/>
</dbReference>
<feature type="region of interest" description="Disordered" evidence="1">
    <location>
        <begin position="193"/>
        <end position="232"/>
    </location>
</feature>
<evidence type="ECO:0000259" key="3">
    <source>
        <dbReference type="Pfam" id="PF02983"/>
    </source>
</evidence>
<protein>
    <recommendedName>
        <fullName evidence="3">Peptidase S1A alpha-lytic prodomain domain-containing protein</fullName>
    </recommendedName>
</protein>
<keyword evidence="5" id="KW-1185">Reference proteome</keyword>
<feature type="chain" id="PRO_5028986776" description="Peptidase S1A alpha-lytic prodomain domain-containing protein" evidence="2">
    <location>
        <begin position="29"/>
        <end position="232"/>
    </location>
</feature>
<feature type="signal peptide" evidence="2">
    <location>
        <begin position="1"/>
        <end position="28"/>
    </location>
</feature>
<dbReference type="InterPro" id="IPR004236">
    <property type="entry name" value="Pept_S1_alpha_lytic"/>
</dbReference>
<feature type="domain" description="Peptidase S1A alpha-lytic prodomain" evidence="3">
    <location>
        <begin position="126"/>
        <end position="183"/>
    </location>
</feature>
<name>A0A6V8L0Y3_9ACTN</name>
<feature type="compositionally biased region" description="Pro residues" evidence="1">
    <location>
        <begin position="203"/>
        <end position="220"/>
    </location>
</feature>
<dbReference type="EMBL" id="BLPG01000001">
    <property type="protein sequence ID" value="GFJ88461.1"/>
    <property type="molecule type" value="Genomic_DNA"/>
</dbReference>
<reference evidence="4 5" key="2">
    <citation type="submission" date="2020-03" db="EMBL/GenBank/DDBJ databases">
        <authorList>
            <person name="Ichikawa N."/>
            <person name="Kimura A."/>
            <person name="Kitahashi Y."/>
            <person name="Uohara A."/>
        </authorList>
    </citation>
    <scope>NUCLEOTIDE SEQUENCE [LARGE SCALE GENOMIC DNA]</scope>
    <source>
        <strain evidence="4 5">NBRC 108638</strain>
    </source>
</reference>
<dbReference type="Gene3D" id="3.30.300.50">
    <property type="match status" value="2"/>
</dbReference>
<comment type="caution">
    <text evidence="4">The sequence shown here is derived from an EMBL/GenBank/DDBJ whole genome shotgun (WGS) entry which is preliminary data.</text>
</comment>
<keyword evidence="2" id="KW-0732">Signal</keyword>
<dbReference type="InterPro" id="IPR035070">
    <property type="entry name" value="Streptogrisin_prodomain"/>
</dbReference>
<dbReference type="Pfam" id="PF02983">
    <property type="entry name" value="Pro_Al_protease"/>
    <property type="match status" value="1"/>
</dbReference>
<dbReference type="GO" id="GO:0005576">
    <property type="term" value="C:extracellular region"/>
    <property type="evidence" value="ECO:0007669"/>
    <property type="project" value="InterPro"/>
</dbReference>
<gene>
    <name evidence="4" type="ORF">Prum_021030</name>
</gene>
<evidence type="ECO:0000313" key="5">
    <source>
        <dbReference type="Proteomes" id="UP000482960"/>
    </source>
</evidence>
<reference evidence="4 5" key="1">
    <citation type="submission" date="2020-03" db="EMBL/GenBank/DDBJ databases">
        <title>Whole genome shotgun sequence of Phytohabitans rumicis NBRC 108638.</title>
        <authorList>
            <person name="Komaki H."/>
            <person name="Tamura T."/>
        </authorList>
    </citation>
    <scope>NUCLEOTIDE SEQUENCE [LARGE SCALE GENOMIC DNA]</scope>
    <source>
        <strain evidence="4 5">NBRC 108638</strain>
    </source>
</reference>
<dbReference type="Proteomes" id="UP000482960">
    <property type="component" value="Unassembled WGS sequence"/>
</dbReference>
<dbReference type="AlphaFoldDB" id="A0A6V8L0Y3"/>
<sequence length="232" mass="24166">MTPRRLATTAVVLATVGAGTAFTISANAGTARDPGAAVTTDTPSVSPEMRAALRRDLSLTDAQLDARLRREAWAAQTASALRQSLGDGYAGAWLTGGGQQLTVAVTDRALTNQVRAAGARAAVVARSASELTTVKRALDRRAGAASTAVTGWYVDVATNTVVVRAAPARMSAARSFVRSTGVDTDAVRLVASDTTPRLLYRPKPTPSYSPPSHETPPPYETAPRRRPSPGGD</sequence>
<dbReference type="GO" id="GO:0006508">
    <property type="term" value="P:proteolysis"/>
    <property type="evidence" value="ECO:0007669"/>
    <property type="project" value="InterPro"/>
</dbReference>
<accession>A0A6V8L0Y3</accession>
<evidence type="ECO:0000256" key="2">
    <source>
        <dbReference type="SAM" id="SignalP"/>
    </source>
</evidence>
<organism evidence="4 5">
    <name type="scientific">Phytohabitans rumicis</name>
    <dbReference type="NCBI Taxonomy" id="1076125"/>
    <lineage>
        <taxon>Bacteria</taxon>
        <taxon>Bacillati</taxon>
        <taxon>Actinomycetota</taxon>
        <taxon>Actinomycetes</taxon>
        <taxon>Micromonosporales</taxon>
        <taxon>Micromonosporaceae</taxon>
    </lineage>
</organism>